<dbReference type="PANTHER" id="PTHR42847:SF4">
    <property type="entry name" value="ALKANESULFONATE MONOOXYGENASE-RELATED"/>
    <property type="match status" value="1"/>
</dbReference>
<dbReference type="InterPro" id="IPR011251">
    <property type="entry name" value="Luciferase-like_dom"/>
</dbReference>
<proteinExistence type="predicted"/>
<dbReference type="InterPro" id="IPR050172">
    <property type="entry name" value="SsuD_RutA_monooxygenase"/>
</dbReference>
<keyword evidence="4" id="KW-0503">Monooxygenase</keyword>
<dbReference type="SUPFAM" id="SSF51679">
    <property type="entry name" value="Bacterial luciferase-like"/>
    <property type="match status" value="1"/>
</dbReference>
<dbReference type="GO" id="GO:0016491">
    <property type="term" value="F:oxidoreductase activity"/>
    <property type="evidence" value="ECO:0007669"/>
    <property type="project" value="UniProtKB-KW"/>
</dbReference>
<keyword evidence="7" id="KW-1185">Reference proteome</keyword>
<dbReference type="Gene3D" id="3.20.20.30">
    <property type="entry name" value="Luciferase-like domain"/>
    <property type="match status" value="1"/>
</dbReference>
<dbReference type="PANTHER" id="PTHR42847">
    <property type="entry name" value="ALKANESULFONATE MONOOXYGENASE"/>
    <property type="match status" value="1"/>
</dbReference>
<protein>
    <submittedName>
        <fullName evidence="6">LLM class flavin-dependent oxidoreductase</fullName>
        <ecNumber evidence="6">1.-.-.-</ecNumber>
    </submittedName>
</protein>
<evidence type="ECO:0000256" key="2">
    <source>
        <dbReference type="ARBA" id="ARBA00022643"/>
    </source>
</evidence>
<dbReference type="InterPro" id="IPR036661">
    <property type="entry name" value="Luciferase-like_sf"/>
</dbReference>
<name>A0ABW5V0J1_9MICO</name>
<organism evidence="6 7">
    <name type="scientific">Gulosibacter faecalis</name>
    <dbReference type="NCBI Taxonomy" id="272240"/>
    <lineage>
        <taxon>Bacteria</taxon>
        <taxon>Bacillati</taxon>
        <taxon>Actinomycetota</taxon>
        <taxon>Actinomycetes</taxon>
        <taxon>Micrococcales</taxon>
        <taxon>Microbacteriaceae</taxon>
        <taxon>Gulosibacter</taxon>
    </lineage>
</organism>
<evidence type="ECO:0000259" key="5">
    <source>
        <dbReference type="Pfam" id="PF00296"/>
    </source>
</evidence>
<keyword evidence="3 6" id="KW-0560">Oxidoreductase</keyword>
<comment type="caution">
    <text evidence="6">The sequence shown here is derived from an EMBL/GenBank/DDBJ whole genome shotgun (WGS) entry which is preliminary data.</text>
</comment>
<evidence type="ECO:0000256" key="1">
    <source>
        <dbReference type="ARBA" id="ARBA00022630"/>
    </source>
</evidence>
<evidence type="ECO:0000313" key="7">
    <source>
        <dbReference type="Proteomes" id="UP001597492"/>
    </source>
</evidence>
<accession>A0ABW5V0J1</accession>
<dbReference type="CDD" id="cd01094">
    <property type="entry name" value="Alkanesulfonate_monoxygenase"/>
    <property type="match status" value="1"/>
</dbReference>
<evidence type="ECO:0000313" key="6">
    <source>
        <dbReference type="EMBL" id="MFD2759326.1"/>
    </source>
</evidence>
<gene>
    <name evidence="6" type="ORF">ACFSW7_13155</name>
</gene>
<dbReference type="EMBL" id="JBHUNE010000010">
    <property type="protein sequence ID" value="MFD2759326.1"/>
    <property type="molecule type" value="Genomic_DNA"/>
</dbReference>
<keyword evidence="2" id="KW-0288">FMN</keyword>
<dbReference type="EC" id="1.-.-.-" evidence="6"/>
<sequence>MRFGYWTPTMDRWLRNVDETFPIDLAAQQRIAREAERVGFDITLILELNLSDIGGADGPVLDAWTLAAALGASTERLEILAAIRPIYHQPVQLAAKQAATQHVLTNGRFSVNVVSGWWAEEARQYGVEFAAHDDRYAFTREYVEALKTLWRDDVASFDGEFVQFENVHLQPKPQPAPHIFAGGESPAGRASITEYADSYLTHGGTVEELAEKIADMRGRREAAGLEPFTHFGMAAFAIVRDTEEEALTERDRITNVAEGSPGFQSYQDFISKSELNVNVSLEDYSVSNRGLRPNFVGTPEQVARRILEFERVGLDVLLLQFADPEGDLVRFGEQVIPLVEELRAAEQVPA</sequence>
<keyword evidence="1" id="KW-0285">Flavoprotein</keyword>
<reference evidence="7" key="1">
    <citation type="journal article" date="2019" name="Int. J. Syst. Evol. Microbiol.">
        <title>The Global Catalogue of Microorganisms (GCM) 10K type strain sequencing project: providing services to taxonomists for standard genome sequencing and annotation.</title>
        <authorList>
            <consortium name="The Broad Institute Genomics Platform"/>
            <consortium name="The Broad Institute Genome Sequencing Center for Infectious Disease"/>
            <person name="Wu L."/>
            <person name="Ma J."/>
        </authorList>
    </citation>
    <scope>NUCLEOTIDE SEQUENCE [LARGE SCALE GENOMIC DNA]</scope>
    <source>
        <strain evidence="7">TISTR 1514</strain>
    </source>
</reference>
<dbReference type="RefSeq" id="WP_026339891.1">
    <property type="nucleotide sequence ID" value="NZ_JBHUNE010000010.1"/>
</dbReference>
<dbReference type="Pfam" id="PF00296">
    <property type="entry name" value="Bac_luciferase"/>
    <property type="match status" value="1"/>
</dbReference>
<dbReference type="Proteomes" id="UP001597492">
    <property type="component" value="Unassembled WGS sequence"/>
</dbReference>
<evidence type="ECO:0000256" key="3">
    <source>
        <dbReference type="ARBA" id="ARBA00023002"/>
    </source>
</evidence>
<evidence type="ECO:0000256" key="4">
    <source>
        <dbReference type="ARBA" id="ARBA00023033"/>
    </source>
</evidence>
<feature type="domain" description="Luciferase-like" evidence="5">
    <location>
        <begin position="1"/>
        <end position="315"/>
    </location>
</feature>